<proteinExistence type="predicted"/>
<keyword evidence="2" id="KW-1185">Reference proteome</keyword>
<name>A0A1H9TG82_9SPHI</name>
<dbReference type="AlphaFoldDB" id="A0A1H9TG82"/>
<protein>
    <submittedName>
        <fullName evidence="1">Uncharacterized protein</fullName>
    </submittedName>
</protein>
<evidence type="ECO:0000313" key="1">
    <source>
        <dbReference type="EMBL" id="SER95633.1"/>
    </source>
</evidence>
<dbReference type="RefSeq" id="WP_175474596.1">
    <property type="nucleotide sequence ID" value="NZ_FOGG01000022.1"/>
</dbReference>
<evidence type="ECO:0000313" key="2">
    <source>
        <dbReference type="Proteomes" id="UP000199572"/>
    </source>
</evidence>
<organism evidence="1 2">
    <name type="scientific">Pedobacter rhizosphaerae</name>
    <dbReference type="NCBI Taxonomy" id="390241"/>
    <lineage>
        <taxon>Bacteria</taxon>
        <taxon>Pseudomonadati</taxon>
        <taxon>Bacteroidota</taxon>
        <taxon>Sphingobacteriia</taxon>
        <taxon>Sphingobacteriales</taxon>
        <taxon>Sphingobacteriaceae</taxon>
        <taxon>Pedobacter</taxon>
    </lineage>
</organism>
<gene>
    <name evidence="1" type="ORF">SAMN04488023_12230</name>
</gene>
<sequence length="54" mass="6171">MKTFIIALKRKIITSFIALSSFLSISTARFERDPQSCGMLMEFSAKRKDVRRSG</sequence>
<reference evidence="1 2" key="1">
    <citation type="submission" date="2016-10" db="EMBL/GenBank/DDBJ databases">
        <authorList>
            <person name="de Groot N.N."/>
        </authorList>
    </citation>
    <scope>NUCLEOTIDE SEQUENCE [LARGE SCALE GENOMIC DNA]</scope>
    <source>
        <strain evidence="1 2">DSM 18610</strain>
    </source>
</reference>
<dbReference type="EMBL" id="FOGG01000022">
    <property type="protein sequence ID" value="SER95633.1"/>
    <property type="molecule type" value="Genomic_DNA"/>
</dbReference>
<dbReference type="Proteomes" id="UP000199572">
    <property type="component" value="Unassembled WGS sequence"/>
</dbReference>
<accession>A0A1H9TG82</accession>